<gene>
    <name evidence="2" type="ORF">GCM10009733_090900</name>
</gene>
<dbReference type="SUPFAM" id="SSF52540">
    <property type="entry name" value="P-loop containing nucleoside triphosphate hydrolases"/>
    <property type="match status" value="1"/>
</dbReference>
<dbReference type="InterPro" id="IPR027417">
    <property type="entry name" value="P-loop_NTPase"/>
</dbReference>
<dbReference type="InterPro" id="IPR054567">
    <property type="entry name" value="NNH7"/>
</dbReference>
<name>A0ABP4SZV4_9ACTN</name>
<comment type="caution">
    <text evidence="2">The sequence shown here is derived from an EMBL/GenBank/DDBJ whole genome shotgun (WGS) entry which is preliminary data.</text>
</comment>
<reference evidence="3" key="1">
    <citation type="journal article" date="2019" name="Int. J. Syst. Evol. Microbiol.">
        <title>The Global Catalogue of Microorganisms (GCM) 10K type strain sequencing project: providing services to taxonomists for standard genome sequencing and annotation.</title>
        <authorList>
            <consortium name="The Broad Institute Genomics Platform"/>
            <consortium name="The Broad Institute Genome Sequencing Center for Infectious Disease"/>
            <person name="Wu L."/>
            <person name="Ma J."/>
        </authorList>
    </citation>
    <scope>NUCLEOTIDE SEQUENCE [LARGE SCALE GENOMIC DNA]</scope>
    <source>
        <strain evidence="3">JCM 13929</strain>
    </source>
</reference>
<accession>A0ABP4SZV4</accession>
<evidence type="ECO:0000313" key="3">
    <source>
        <dbReference type="Proteomes" id="UP001500064"/>
    </source>
</evidence>
<evidence type="ECO:0000259" key="1">
    <source>
        <dbReference type="Pfam" id="PF22738"/>
    </source>
</evidence>
<protein>
    <recommendedName>
        <fullName evidence="1">NACHT N-terminal Helical domain-containing protein</fullName>
    </recommendedName>
</protein>
<proteinExistence type="predicted"/>
<keyword evidence="3" id="KW-1185">Reference proteome</keyword>
<dbReference type="Pfam" id="PF22738">
    <property type="entry name" value="NNH7"/>
    <property type="match status" value="1"/>
</dbReference>
<dbReference type="RefSeq" id="WP_346113194.1">
    <property type="nucleotide sequence ID" value="NZ_BAAAMU010000119.1"/>
</dbReference>
<dbReference type="Proteomes" id="UP001500064">
    <property type="component" value="Unassembled WGS sequence"/>
</dbReference>
<dbReference type="EMBL" id="BAAAMU010000119">
    <property type="protein sequence ID" value="GAA1679947.1"/>
    <property type="molecule type" value="Genomic_DNA"/>
</dbReference>
<organism evidence="2 3">
    <name type="scientific">Nonomuraea maheshkhaliensis</name>
    <dbReference type="NCBI Taxonomy" id="419590"/>
    <lineage>
        <taxon>Bacteria</taxon>
        <taxon>Bacillati</taxon>
        <taxon>Actinomycetota</taxon>
        <taxon>Actinomycetes</taxon>
        <taxon>Streptosporangiales</taxon>
        <taxon>Streptosporangiaceae</taxon>
        <taxon>Nonomuraea</taxon>
    </lineage>
</organism>
<evidence type="ECO:0000313" key="2">
    <source>
        <dbReference type="EMBL" id="GAA1679947.1"/>
    </source>
</evidence>
<sequence>MPDRLCYADAVKLLGGSDSALVAALDRLTGGLLLAATGGGAEFALSLFDAKGELARLSGDLVSGLADRLRGLGRFDRTERLIAAHKVIVLTGYFEAVSSATASFDTGRGVRLDRSAQVGLAAGVRPSSDRLKDLVGVLNDSDVPGEPARPGDAAMPQTLWAFYVSLSERLVAYLGGDSTDEIIRVLTEDVPQAAMRRYEHHLRALAADFPEVAFWANRLDHLVTQDGLLRLHAGLEGLGRILEQIASGTVPMGERRALLARRYHRVLERPVVATGDVPEGLLIPSLAVAYVNPQFKVAEVNHASRLDQEQWWADHDVRADLQEFLVTHLTSIAATQHPLIVLGQPGSGKSVLTQVLAARLPASDFLTVRVALRDVPADTDLQSQIEYAIRDATGENLTWPALAGQAGGALPVVLLDGFDELLQATGIGQTDYLEQVVRFQEREADQGRPVAVLVTSRIAVADRARVPSGGATALRLEPFTDQQVEQWLDVWNQHNTAHLATRGLHPLPAEAALRQPELAAQPLLLLMLALYDATDNALQRHAQTLDHADLYERILRSFAERELRKNRPELSGAPLEAEIDNELLRLSIAGFAMFNRGRQWVTEDELSADLLALSLAPVAERAARDFHAPPSPGQQVIGRFFFIHQAQALRKDARLTTCEFLHATFGEFLVARLILRELLDLAAVASARRRRTADDGFVRTLLSFAPLTSRGQIIDFLQQLAGQVGDDRRPLLRELLLTAFHGSLTAHGSATHASYRPEQLREPARHAAYAANLLLLIVIIGGPVYGHELFPEARFPALAWSRHALLWRSQFTAEAWEYLAAFLSLERTWHADDREVRIGVRGEDLWSPPEPDVFWMHFAPPGHEMREWYGWRRNRTHDLFRESYFTCDVGEDFAWHSLSALVTALDYGDMEGPEDVEATTAIGVVNPDLAMSVTNALTRVWLASSDPTGTSDLQQAYEDCLTVIHHSRPDEGSPARTAYVSRLLRQLAADRERLSREFRSQVKTLLTDYFYPEHHLVRGWVEEAFEDL</sequence>
<dbReference type="Gene3D" id="3.40.50.300">
    <property type="entry name" value="P-loop containing nucleotide triphosphate hydrolases"/>
    <property type="match status" value="1"/>
</dbReference>
<feature type="domain" description="NACHT N-terminal Helical" evidence="1">
    <location>
        <begin position="3"/>
        <end position="219"/>
    </location>
</feature>